<dbReference type="Pfam" id="PF00768">
    <property type="entry name" value="Peptidase_S11"/>
    <property type="match status" value="1"/>
</dbReference>
<feature type="signal peptide" evidence="16">
    <location>
        <begin position="1"/>
        <end position="21"/>
    </location>
</feature>
<keyword evidence="9" id="KW-0133">Cell shape</keyword>
<evidence type="ECO:0000256" key="16">
    <source>
        <dbReference type="SAM" id="SignalP"/>
    </source>
</evidence>
<comment type="function">
    <text evidence="1">Removes C-terminal D-alanyl residues from sugar-peptide cell wall precursors.</text>
</comment>
<evidence type="ECO:0000256" key="3">
    <source>
        <dbReference type="ARBA" id="ARBA00007164"/>
    </source>
</evidence>
<feature type="binding site" evidence="14">
    <location>
        <position position="235"/>
    </location>
    <ligand>
        <name>substrate</name>
    </ligand>
</feature>
<comment type="similarity">
    <text evidence="3 15">Belongs to the peptidase S11 family.</text>
</comment>
<dbReference type="InterPro" id="IPR037167">
    <property type="entry name" value="Peptidase_S11_C_sf"/>
</dbReference>
<dbReference type="GO" id="GO:0071555">
    <property type="term" value="P:cell wall organization"/>
    <property type="evidence" value="ECO:0007669"/>
    <property type="project" value="UniProtKB-KW"/>
</dbReference>
<dbReference type="UniPathway" id="UPA00219"/>
<comment type="caution">
    <text evidence="18">The sequence shown here is derived from an EMBL/GenBank/DDBJ whole genome shotgun (WGS) entry which is preliminary data.</text>
</comment>
<dbReference type="SMART" id="SM00936">
    <property type="entry name" value="PBP5_C"/>
    <property type="match status" value="1"/>
</dbReference>
<gene>
    <name evidence="18" type="ORF">AQZ52_12550</name>
</gene>
<dbReference type="InterPro" id="IPR012338">
    <property type="entry name" value="Beta-lactam/transpept-like"/>
</dbReference>
<evidence type="ECO:0000256" key="10">
    <source>
        <dbReference type="ARBA" id="ARBA00022984"/>
    </source>
</evidence>
<evidence type="ECO:0000313" key="18">
    <source>
        <dbReference type="EMBL" id="KUR71458.1"/>
    </source>
</evidence>
<keyword evidence="5" id="KW-0121">Carboxypeptidase</keyword>
<dbReference type="PANTHER" id="PTHR21581">
    <property type="entry name" value="D-ALANYL-D-ALANINE CARBOXYPEPTIDASE"/>
    <property type="match status" value="1"/>
</dbReference>
<keyword evidence="6" id="KW-0645">Protease</keyword>
<evidence type="ECO:0000259" key="17">
    <source>
        <dbReference type="SMART" id="SM00936"/>
    </source>
</evidence>
<dbReference type="InterPro" id="IPR012907">
    <property type="entry name" value="Peptidase_S11_C"/>
</dbReference>
<dbReference type="InterPro" id="IPR015956">
    <property type="entry name" value="Peniciliin-bd_prot_C_sf"/>
</dbReference>
<keyword evidence="19" id="KW-1185">Reference proteome</keyword>
<feature type="active site" description="Proton acceptor" evidence="13">
    <location>
        <position position="71"/>
    </location>
</feature>
<feature type="domain" description="Peptidase S11 D-Ala-D-Ala carboxypeptidase A C-terminal" evidence="17">
    <location>
        <begin position="285"/>
        <end position="375"/>
    </location>
</feature>
<accession>A0A117UV79</accession>
<sequence length="392" mass="41917">MASRIVTAVLIAALAAVPVRAAAPTPRDGAEAFLAMPQVSAPIALLIDVNGGRVLFERQTHRRFVPASLTKIMTSYVAFELIKAGKLKLDQRFRMSPEAFRKWHRVGSTMFLAQDSETSVAELIEGIVTVSANDGCVVLAEGVAGSVPAFTALMNAEAKKLGLKDTHYNTPNGWMDEGETYVSAADLATLSTALITRHPDLYARFYGHERLAFRGIEQPNHNPLYGHVEGADGVKTGFTNEAGYGLVGSAIRNGRRLMMVVGGYDRPADRTKESRAFLEWGFAAFEAHPLFAGGARIGTAKVQGGQARSVDLVAPHPLALTLPAGAHANYSLRLRYKGPLRAPIAKGDEVASLIVRVPGEGETRLPLVAADSVPEAGTLARLRNGLLAMLGQ</sequence>
<evidence type="ECO:0000256" key="11">
    <source>
        <dbReference type="ARBA" id="ARBA00023316"/>
    </source>
</evidence>
<dbReference type="Pfam" id="PF07943">
    <property type="entry name" value="PBP5_C"/>
    <property type="match status" value="1"/>
</dbReference>
<protein>
    <recommendedName>
        <fullName evidence="4">serine-type D-Ala-D-Ala carboxypeptidase</fullName>
        <ecNumber evidence="4">3.4.16.4</ecNumber>
    </recommendedName>
</protein>
<evidence type="ECO:0000256" key="15">
    <source>
        <dbReference type="RuleBase" id="RU004016"/>
    </source>
</evidence>
<keyword evidence="7 16" id="KW-0732">Signal</keyword>
<name>A0A117UV79_9SPHN</name>
<dbReference type="InterPro" id="IPR001967">
    <property type="entry name" value="Peptidase_S11_N"/>
</dbReference>
<dbReference type="GO" id="GO:0009002">
    <property type="term" value="F:serine-type D-Ala-D-Ala carboxypeptidase activity"/>
    <property type="evidence" value="ECO:0007669"/>
    <property type="project" value="UniProtKB-EC"/>
</dbReference>
<evidence type="ECO:0000256" key="9">
    <source>
        <dbReference type="ARBA" id="ARBA00022960"/>
    </source>
</evidence>
<dbReference type="AlphaFoldDB" id="A0A117UV79"/>
<evidence type="ECO:0000256" key="12">
    <source>
        <dbReference type="ARBA" id="ARBA00034000"/>
    </source>
</evidence>
<proteinExistence type="inferred from homology"/>
<dbReference type="EMBL" id="LLZS01000007">
    <property type="protein sequence ID" value="KUR71458.1"/>
    <property type="molecule type" value="Genomic_DNA"/>
</dbReference>
<dbReference type="PANTHER" id="PTHR21581:SF6">
    <property type="entry name" value="TRAFFICKING PROTEIN PARTICLE COMPLEX SUBUNIT 12"/>
    <property type="match status" value="1"/>
</dbReference>
<keyword evidence="10" id="KW-0573">Peptidoglycan synthesis</keyword>
<feature type="active site" evidence="13">
    <location>
        <position position="131"/>
    </location>
</feature>
<dbReference type="SUPFAM" id="SSF56601">
    <property type="entry name" value="beta-lactamase/transpeptidase-like"/>
    <property type="match status" value="1"/>
</dbReference>
<reference evidence="18 19" key="1">
    <citation type="submission" date="2015-10" db="EMBL/GenBank/DDBJ databases">
        <title>Draft genome sequence of Novosphingobium fuchskuhlense DSM 25065 isolated from a surface water sample of the southwest basin of Lake Grosse Fuchskuhle.</title>
        <authorList>
            <person name="Ruckert C."/>
            <person name="Winkler A."/>
            <person name="Glaeser J."/>
            <person name="Grossart H.-P."/>
            <person name="Kalinowski J."/>
            <person name="Glaeser S."/>
        </authorList>
    </citation>
    <scope>NUCLEOTIDE SEQUENCE [LARGE SCALE GENOMIC DNA]</scope>
    <source>
        <strain evidence="18 19">FNE08-7</strain>
    </source>
</reference>
<comment type="pathway">
    <text evidence="2">Cell wall biogenesis; peptidoglycan biosynthesis.</text>
</comment>
<comment type="catalytic activity">
    <reaction evidence="12">
        <text>Preferential cleavage: (Ac)2-L-Lys-D-Ala-|-D-Ala. Also transpeptidation of peptidyl-alanyl moieties that are N-acyl substituents of D-alanine.</text>
        <dbReference type="EC" id="3.4.16.4"/>
    </reaction>
</comment>
<evidence type="ECO:0000256" key="1">
    <source>
        <dbReference type="ARBA" id="ARBA00003217"/>
    </source>
</evidence>
<evidence type="ECO:0000256" key="6">
    <source>
        <dbReference type="ARBA" id="ARBA00022670"/>
    </source>
</evidence>
<dbReference type="Gene3D" id="3.40.710.10">
    <property type="entry name" value="DD-peptidase/beta-lactamase superfamily"/>
    <property type="match status" value="1"/>
</dbReference>
<dbReference type="InterPro" id="IPR018044">
    <property type="entry name" value="Peptidase_S11"/>
</dbReference>
<dbReference type="GO" id="GO:0008360">
    <property type="term" value="P:regulation of cell shape"/>
    <property type="evidence" value="ECO:0007669"/>
    <property type="project" value="UniProtKB-KW"/>
</dbReference>
<evidence type="ECO:0000256" key="5">
    <source>
        <dbReference type="ARBA" id="ARBA00022645"/>
    </source>
</evidence>
<keyword evidence="8" id="KW-0378">Hydrolase</keyword>
<dbReference type="STRING" id="1117702.AQZ52_12550"/>
<evidence type="ECO:0000256" key="7">
    <source>
        <dbReference type="ARBA" id="ARBA00022729"/>
    </source>
</evidence>
<feature type="chain" id="PRO_5007156999" description="serine-type D-Ala-D-Ala carboxypeptidase" evidence="16">
    <location>
        <begin position="22"/>
        <end position="392"/>
    </location>
</feature>
<evidence type="ECO:0000256" key="8">
    <source>
        <dbReference type="ARBA" id="ARBA00022801"/>
    </source>
</evidence>
<feature type="active site" description="Acyl-ester intermediate" evidence="13">
    <location>
        <position position="68"/>
    </location>
</feature>
<evidence type="ECO:0000256" key="13">
    <source>
        <dbReference type="PIRSR" id="PIRSR618044-1"/>
    </source>
</evidence>
<keyword evidence="11" id="KW-0961">Cell wall biogenesis/degradation</keyword>
<dbReference type="EC" id="3.4.16.4" evidence="4"/>
<dbReference type="PRINTS" id="PR00725">
    <property type="entry name" value="DADACBPTASE1"/>
</dbReference>
<dbReference type="Proteomes" id="UP000058012">
    <property type="component" value="Unassembled WGS sequence"/>
</dbReference>
<dbReference type="GO" id="GO:0006508">
    <property type="term" value="P:proteolysis"/>
    <property type="evidence" value="ECO:0007669"/>
    <property type="project" value="UniProtKB-KW"/>
</dbReference>
<dbReference type="GO" id="GO:0009252">
    <property type="term" value="P:peptidoglycan biosynthetic process"/>
    <property type="evidence" value="ECO:0007669"/>
    <property type="project" value="UniProtKB-UniPathway"/>
</dbReference>
<dbReference type="RefSeq" id="WP_067911205.1">
    <property type="nucleotide sequence ID" value="NZ_KQ954245.1"/>
</dbReference>
<evidence type="ECO:0000256" key="14">
    <source>
        <dbReference type="PIRSR" id="PIRSR618044-2"/>
    </source>
</evidence>
<dbReference type="Gene3D" id="2.60.410.10">
    <property type="entry name" value="D-Ala-D-Ala carboxypeptidase, C-terminal domain"/>
    <property type="match status" value="1"/>
</dbReference>
<evidence type="ECO:0000256" key="2">
    <source>
        <dbReference type="ARBA" id="ARBA00004752"/>
    </source>
</evidence>
<evidence type="ECO:0000313" key="19">
    <source>
        <dbReference type="Proteomes" id="UP000058012"/>
    </source>
</evidence>
<dbReference type="SUPFAM" id="SSF69189">
    <property type="entry name" value="Penicillin-binding protein associated domain"/>
    <property type="match status" value="1"/>
</dbReference>
<evidence type="ECO:0000256" key="4">
    <source>
        <dbReference type="ARBA" id="ARBA00012448"/>
    </source>
</evidence>
<organism evidence="18 19">
    <name type="scientific">Novosphingobium fuchskuhlense</name>
    <dbReference type="NCBI Taxonomy" id="1117702"/>
    <lineage>
        <taxon>Bacteria</taxon>
        <taxon>Pseudomonadati</taxon>
        <taxon>Pseudomonadota</taxon>
        <taxon>Alphaproteobacteria</taxon>
        <taxon>Sphingomonadales</taxon>
        <taxon>Sphingomonadaceae</taxon>
        <taxon>Novosphingobium</taxon>
    </lineage>
</organism>